<gene>
    <name evidence="9" type="ORF">EV356DRAFT_503477</name>
</gene>
<dbReference type="InterPro" id="IPR002402">
    <property type="entry name" value="Cyt_P450_E_grp-II"/>
</dbReference>
<dbReference type="PRINTS" id="PR00464">
    <property type="entry name" value="EP450II"/>
</dbReference>
<dbReference type="InterPro" id="IPR036396">
    <property type="entry name" value="Cyt_P450_sf"/>
</dbReference>
<dbReference type="GO" id="GO:0016712">
    <property type="term" value="F:oxidoreductase activity, acting on paired donors, with incorporation or reduction of molecular oxygen, reduced flavin or flavoprotein as one donor, and incorporation of one atom of oxygen"/>
    <property type="evidence" value="ECO:0007669"/>
    <property type="project" value="InterPro"/>
</dbReference>
<keyword evidence="5" id="KW-0560">Oxidoreductase</keyword>
<dbReference type="SUPFAM" id="SSF48264">
    <property type="entry name" value="Cytochrome P450"/>
    <property type="match status" value="1"/>
</dbReference>
<dbReference type="OrthoDB" id="1470350at2759"/>
<dbReference type="GO" id="GO:0020037">
    <property type="term" value="F:heme binding"/>
    <property type="evidence" value="ECO:0007669"/>
    <property type="project" value="InterPro"/>
</dbReference>
<name>A0A6A6H6Z8_VIRVR</name>
<keyword evidence="10" id="KW-1185">Reference proteome</keyword>
<organism evidence="9 10">
    <name type="scientific">Viridothelium virens</name>
    <name type="common">Speckled blister lichen</name>
    <name type="synonym">Trypethelium virens</name>
    <dbReference type="NCBI Taxonomy" id="1048519"/>
    <lineage>
        <taxon>Eukaryota</taxon>
        <taxon>Fungi</taxon>
        <taxon>Dikarya</taxon>
        <taxon>Ascomycota</taxon>
        <taxon>Pezizomycotina</taxon>
        <taxon>Dothideomycetes</taxon>
        <taxon>Dothideomycetes incertae sedis</taxon>
        <taxon>Trypetheliales</taxon>
        <taxon>Trypetheliaceae</taxon>
        <taxon>Viridothelium</taxon>
    </lineage>
</organism>
<accession>A0A6A6H6Z8</accession>
<evidence type="ECO:0000256" key="5">
    <source>
        <dbReference type="ARBA" id="ARBA00023002"/>
    </source>
</evidence>
<dbReference type="InterPro" id="IPR047146">
    <property type="entry name" value="Cyt_P450_E_CYP52_fungi"/>
</dbReference>
<dbReference type="Proteomes" id="UP000800092">
    <property type="component" value="Unassembled WGS sequence"/>
</dbReference>
<comment type="cofactor">
    <cofactor evidence="1 8">
        <name>heme</name>
        <dbReference type="ChEBI" id="CHEBI:30413"/>
    </cofactor>
</comment>
<comment type="similarity">
    <text evidence="2">Belongs to the cytochrome P450 family.</text>
</comment>
<keyword evidence="7" id="KW-0503">Monooxygenase</keyword>
<evidence type="ECO:0000256" key="7">
    <source>
        <dbReference type="ARBA" id="ARBA00023033"/>
    </source>
</evidence>
<evidence type="ECO:0000256" key="8">
    <source>
        <dbReference type="PIRSR" id="PIRSR602402-1"/>
    </source>
</evidence>
<dbReference type="PRINTS" id="PR01239">
    <property type="entry name" value="EP450IICYP52"/>
</dbReference>
<dbReference type="Pfam" id="PF00067">
    <property type="entry name" value="p450"/>
    <property type="match status" value="1"/>
</dbReference>
<feature type="binding site" description="axial binding residue" evidence="8">
    <location>
        <position position="456"/>
    </location>
    <ligand>
        <name>heme</name>
        <dbReference type="ChEBI" id="CHEBI:30413"/>
    </ligand>
    <ligandPart>
        <name>Fe</name>
        <dbReference type="ChEBI" id="CHEBI:18248"/>
    </ligandPart>
</feature>
<dbReference type="GO" id="GO:0005506">
    <property type="term" value="F:iron ion binding"/>
    <property type="evidence" value="ECO:0007669"/>
    <property type="project" value="InterPro"/>
</dbReference>
<dbReference type="EMBL" id="ML991805">
    <property type="protein sequence ID" value="KAF2233659.1"/>
    <property type="molecule type" value="Genomic_DNA"/>
</dbReference>
<dbReference type="AlphaFoldDB" id="A0A6A6H6Z8"/>
<proteinExistence type="inferred from homology"/>
<dbReference type="PANTHER" id="PTHR24287">
    <property type="entry name" value="P450, PUTATIVE (EUROFUNG)-RELATED"/>
    <property type="match status" value="1"/>
</dbReference>
<dbReference type="PANTHER" id="PTHR24287:SF19">
    <property type="entry name" value="CYTOCHROME P450"/>
    <property type="match status" value="1"/>
</dbReference>
<evidence type="ECO:0000313" key="10">
    <source>
        <dbReference type="Proteomes" id="UP000800092"/>
    </source>
</evidence>
<dbReference type="CDD" id="cd11063">
    <property type="entry name" value="CYP52"/>
    <property type="match status" value="1"/>
</dbReference>
<protein>
    <submittedName>
        <fullName evidence="9">Cytochrome P450 alkane hydroxylase</fullName>
    </submittedName>
</protein>
<evidence type="ECO:0000256" key="1">
    <source>
        <dbReference type="ARBA" id="ARBA00001971"/>
    </source>
</evidence>
<evidence type="ECO:0000256" key="3">
    <source>
        <dbReference type="ARBA" id="ARBA00022617"/>
    </source>
</evidence>
<evidence type="ECO:0000256" key="2">
    <source>
        <dbReference type="ARBA" id="ARBA00010617"/>
    </source>
</evidence>
<keyword evidence="6 8" id="KW-0408">Iron</keyword>
<keyword evidence="3 8" id="KW-0349">Heme</keyword>
<dbReference type="Gene3D" id="1.10.630.10">
    <property type="entry name" value="Cytochrome P450"/>
    <property type="match status" value="1"/>
</dbReference>
<reference evidence="9" key="1">
    <citation type="journal article" date="2020" name="Stud. Mycol.">
        <title>101 Dothideomycetes genomes: a test case for predicting lifestyles and emergence of pathogens.</title>
        <authorList>
            <person name="Haridas S."/>
            <person name="Albert R."/>
            <person name="Binder M."/>
            <person name="Bloem J."/>
            <person name="Labutti K."/>
            <person name="Salamov A."/>
            <person name="Andreopoulos B."/>
            <person name="Baker S."/>
            <person name="Barry K."/>
            <person name="Bills G."/>
            <person name="Bluhm B."/>
            <person name="Cannon C."/>
            <person name="Castanera R."/>
            <person name="Culley D."/>
            <person name="Daum C."/>
            <person name="Ezra D."/>
            <person name="Gonzalez J."/>
            <person name="Henrissat B."/>
            <person name="Kuo A."/>
            <person name="Liang C."/>
            <person name="Lipzen A."/>
            <person name="Lutzoni F."/>
            <person name="Magnuson J."/>
            <person name="Mondo S."/>
            <person name="Nolan M."/>
            <person name="Ohm R."/>
            <person name="Pangilinan J."/>
            <person name="Park H.-J."/>
            <person name="Ramirez L."/>
            <person name="Alfaro M."/>
            <person name="Sun H."/>
            <person name="Tritt A."/>
            <person name="Yoshinaga Y."/>
            <person name="Zwiers L.-H."/>
            <person name="Turgeon B."/>
            <person name="Goodwin S."/>
            <person name="Spatafora J."/>
            <person name="Crous P."/>
            <person name="Grigoriev I."/>
        </authorList>
    </citation>
    <scope>NUCLEOTIDE SEQUENCE</scope>
    <source>
        <strain evidence="9">Tuck. ex Michener</strain>
    </source>
</reference>
<dbReference type="InterPro" id="IPR001128">
    <property type="entry name" value="Cyt_P450"/>
</dbReference>
<evidence type="ECO:0000256" key="6">
    <source>
        <dbReference type="ARBA" id="ARBA00023004"/>
    </source>
</evidence>
<dbReference type="InterPro" id="IPR002974">
    <property type="entry name" value="Cyt_P450_E_CYP52_ascomycetes"/>
</dbReference>
<keyword evidence="4 8" id="KW-0479">Metal-binding</keyword>
<evidence type="ECO:0000256" key="4">
    <source>
        <dbReference type="ARBA" id="ARBA00022723"/>
    </source>
</evidence>
<evidence type="ECO:0000313" key="9">
    <source>
        <dbReference type="EMBL" id="KAF2233659.1"/>
    </source>
</evidence>
<sequence length="509" mass="58387">MAQMLNTVGLLIISVVCLRLYKLSSELWRRRDLCHSHHCKPIPRYQHADGLWRTLLPKQRAEAYATGRAAPFTQSLFKEYGKTWLEPSWNQTKIHTCDPKNIQAVTATAFGEFGIEPLRAGLSAPFIDRGILNTDGVFWSHSRALIRPTFSRAQISDFESYEKHFRQLLALIPKDGSTIDLQPLLKRLYLDTSTEFFLGESVESLSQESSFDAQDFLSSFDKALKGVGKRQQLGRFRFLHRWDPEWKSAVSKVHAFIDRYVENALSSQQQRHSKSAKSRDDEYGNRKKITLLQEMAKETSDKIELRNQILNVFFPARDSTAIAVSNTIYLLARHPRVWEKLRAEVGKLEGTDLTFESLKSLAYLRYTVNEAIRLHSPIHESFRMCLKSTVLPCGGGQNGDFPFLVHKGQVVAMHVYSLHRDESIWGADAEDFRPERWEGRRVGWEYVPFLGGPRICPAQNMVLAEISYVLTRLLQEFSAIENRDPEPWAEEHRMTAESRHGCKVALIAC</sequence>